<dbReference type="RefSeq" id="WP_343751867.1">
    <property type="nucleotide sequence ID" value="NZ_BAAADM010000032.1"/>
</dbReference>
<sequence>MPYKLRTKPAELQLLSSLNTRMILPSKDKQHFINLSRGYEGEVLFDSLTENLTCDCFILNDLLLKVNNTLFQIDSLLISSRKIHLFEVKNLEGDYNYEADKFFKLPQYEIINPLHQLGRSESLLRQLLLKDKINLPIDASVVFINPEFTLYQAPIDKPMILPTQIKNYLNQLNSAPSKLNEQHKRLADKLISLHIEDPPYKQRPPYTYQDLQNGITCLACKSLSTAVEGRKLVCKECEHEEIVAAAVMRAVEEFKLLFPDRKITTNTIYDWCQVVPFKKRVRRILDQNYTRIGENRWTYYE</sequence>
<comment type="caution">
    <text evidence="2">The sequence shown here is derived from an EMBL/GenBank/DDBJ whole genome shotgun (WGS) entry which is preliminary data.</text>
</comment>
<dbReference type="EMBL" id="BAAADM010000032">
    <property type="protein sequence ID" value="GAA0437282.1"/>
    <property type="molecule type" value="Genomic_DNA"/>
</dbReference>
<organism evidence="2 3">
    <name type="scientific">Lentibacillus halophilus</name>
    <dbReference type="NCBI Taxonomy" id="295065"/>
    <lineage>
        <taxon>Bacteria</taxon>
        <taxon>Bacillati</taxon>
        <taxon>Bacillota</taxon>
        <taxon>Bacilli</taxon>
        <taxon>Bacillales</taxon>
        <taxon>Bacillaceae</taxon>
        <taxon>Lentibacillus</taxon>
    </lineage>
</organism>
<reference evidence="2 3" key="1">
    <citation type="journal article" date="2019" name="Int. J. Syst. Evol. Microbiol.">
        <title>The Global Catalogue of Microorganisms (GCM) 10K type strain sequencing project: providing services to taxonomists for standard genome sequencing and annotation.</title>
        <authorList>
            <consortium name="The Broad Institute Genomics Platform"/>
            <consortium name="The Broad Institute Genome Sequencing Center for Infectious Disease"/>
            <person name="Wu L."/>
            <person name="Ma J."/>
        </authorList>
    </citation>
    <scope>NUCLEOTIDE SEQUENCE [LARGE SCALE GENOMIC DNA]</scope>
    <source>
        <strain evidence="2 3">JCM 12149</strain>
    </source>
</reference>
<evidence type="ECO:0000313" key="2">
    <source>
        <dbReference type="EMBL" id="GAA0437282.1"/>
    </source>
</evidence>
<evidence type="ECO:0000259" key="1">
    <source>
        <dbReference type="PROSITE" id="PS50965"/>
    </source>
</evidence>
<feature type="domain" description="NERD" evidence="1">
    <location>
        <begin position="37"/>
        <end position="147"/>
    </location>
</feature>
<gene>
    <name evidence="2" type="ORF">GCM10008983_12600</name>
</gene>
<accession>A0ABN0Z820</accession>
<name>A0ABN0Z820_9BACI</name>
<dbReference type="InterPro" id="IPR011528">
    <property type="entry name" value="NERD"/>
</dbReference>
<evidence type="ECO:0000313" key="3">
    <source>
        <dbReference type="Proteomes" id="UP001501459"/>
    </source>
</evidence>
<dbReference type="Proteomes" id="UP001501459">
    <property type="component" value="Unassembled WGS sequence"/>
</dbReference>
<proteinExistence type="predicted"/>
<dbReference type="Pfam" id="PF08378">
    <property type="entry name" value="NERD"/>
    <property type="match status" value="1"/>
</dbReference>
<protein>
    <recommendedName>
        <fullName evidence="1">NERD domain-containing protein</fullName>
    </recommendedName>
</protein>
<dbReference type="PROSITE" id="PS50965">
    <property type="entry name" value="NERD"/>
    <property type="match status" value="1"/>
</dbReference>
<keyword evidence="3" id="KW-1185">Reference proteome</keyword>